<accession>A0A6J5UDJ3</accession>
<dbReference type="EMBL" id="CAEKDK010000003">
    <property type="protein sequence ID" value="CAB4273677.1"/>
    <property type="molecule type" value="Genomic_DNA"/>
</dbReference>
<evidence type="ECO:0000313" key="1">
    <source>
        <dbReference type="EMBL" id="CAB4273677.1"/>
    </source>
</evidence>
<sequence>MKCIVSVKSCLSSLSVPLSRGYLCSTRFVCGSLRPVVSLSSSNRRFHGPVSRLPASVSLMLRSLLSPQRPATRPTTIHSTPYPTETTITGAHLSSFRSRNAIVCGQGKRSLLKITADLGTRACVPCHCTDRNEFS</sequence>
<proteinExistence type="predicted"/>
<gene>
    <name evidence="1" type="ORF">CURHAP_LOCUS21756</name>
</gene>
<protein>
    <submittedName>
        <fullName evidence="1">Uncharacterized protein</fullName>
    </submittedName>
</protein>
<dbReference type="AlphaFoldDB" id="A0A6J5UDJ3"/>
<reference evidence="1 2" key="1">
    <citation type="submission" date="2020-05" db="EMBL/GenBank/DDBJ databases">
        <authorList>
            <person name="Campoy J."/>
            <person name="Schneeberger K."/>
            <person name="Spophaly S."/>
        </authorList>
    </citation>
    <scope>NUCLEOTIDE SEQUENCE [LARGE SCALE GENOMIC DNA]</scope>
    <source>
        <strain evidence="1">PruArmRojPasFocal</strain>
    </source>
</reference>
<name>A0A6J5UDJ3_PRUAR</name>
<evidence type="ECO:0000313" key="2">
    <source>
        <dbReference type="Proteomes" id="UP000507222"/>
    </source>
</evidence>
<dbReference type="Proteomes" id="UP000507222">
    <property type="component" value="Unassembled WGS sequence"/>
</dbReference>
<organism evidence="1 2">
    <name type="scientific">Prunus armeniaca</name>
    <name type="common">Apricot</name>
    <name type="synonym">Armeniaca vulgaris</name>
    <dbReference type="NCBI Taxonomy" id="36596"/>
    <lineage>
        <taxon>Eukaryota</taxon>
        <taxon>Viridiplantae</taxon>
        <taxon>Streptophyta</taxon>
        <taxon>Embryophyta</taxon>
        <taxon>Tracheophyta</taxon>
        <taxon>Spermatophyta</taxon>
        <taxon>Magnoliopsida</taxon>
        <taxon>eudicotyledons</taxon>
        <taxon>Gunneridae</taxon>
        <taxon>Pentapetalae</taxon>
        <taxon>rosids</taxon>
        <taxon>fabids</taxon>
        <taxon>Rosales</taxon>
        <taxon>Rosaceae</taxon>
        <taxon>Amygdaloideae</taxon>
        <taxon>Amygdaleae</taxon>
        <taxon>Prunus</taxon>
    </lineage>
</organism>